<protein>
    <submittedName>
        <fullName evidence="9">FtsX-like permease family protein</fullName>
    </submittedName>
</protein>
<sequence>MLSNYLRIAFRQLWKHKALSAINVLGLSIGFSAALVIWMMVYFDLSFDKFHPAGDRIYRVVSESPDWGMSSAVPLPVADVLNKEVSGLERSALVYEFVPNVSIKGGKEQYHFMQKRIAFADASYFDIIRYEWLYGSPAVLRAPDQVVLTEERAAQYFPGVPAGEVIGREVIYDDSLHLTVAGLIAALPGRTDFHFAEFVSMPTAHTHKGVRDYIGIGRWNMVNTSANLFVMLRPGTTVEKVNRQLAGIPARYNEGDKDIYFLQPLSEFHFDSRFELFERRHANMTTLYSLSALVVFLLLLGCINFINLQTAQAAGRAREIGVRKTMGSSKWKLIMQFLGESALLTIFAAGLAIVFVPFILHTFSDFIPEGVNMTLMKDWRVFIFIPLLIVIVSLMAGLYPAFVMARFQPVLALKNSLHGVKGKTRLRQILTVSQFAAALVLIMATIIVSKQTRYALHKELGFAKDNRIAMYKPRGSATMDVLRRQLLAMPEVTATTYGFGAPLSLGTTATRAALGHDALKDESAIEVKYVDTAYLNFYRLRLLAGRNLAPSDTMREVVINETFARKAGYKKPEDALGQSLTSSGIRYPVIGVVADFHAKSLREPIKPLMLTTGRSYVNMLHVAFEKGTDMRAALGKIEKEWAGLYPGVPFKYNFVDEALKHFYREETRLIKLLAWATGVAILISCLGLLGLAIYATRQRTREIGIRKVLGASVLSIVSLFSGNILKLVLIALVIASPPAWWLMQQWLNKFAYAIAVPWWIFPAAGAAAALLALLTVGVQSLKAALINPAQVLKND</sequence>
<gene>
    <name evidence="9" type="ORF">EGT74_09995</name>
</gene>
<feature type="transmembrane region" description="Helical" evidence="6">
    <location>
        <begin position="333"/>
        <end position="359"/>
    </location>
</feature>
<evidence type="ECO:0000256" key="2">
    <source>
        <dbReference type="ARBA" id="ARBA00022475"/>
    </source>
</evidence>
<organism evidence="9 10">
    <name type="scientific">Chitinophaga lutea</name>
    <dbReference type="NCBI Taxonomy" id="2488634"/>
    <lineage>
        <taxon>Bacteria</taxon>
        <taxon>Pseudomonadati</taxon>
        <taxon>Bacteroidota</taxon>
        <taxon>Chitinophagia</taxon>
        <taxon>Chitinophagales</taxon>
        <taxon>Chitinophagaceae</taxon>
        <taxon>Chitinophaga</taxon>
    </lineage>
</organism>
<dbReference type="InterPro" id="IPR050250">
    <property type="entry name" value="Macrolide_Exporter_MacB"/>
</dbReference>
<evidence type="ECO:0000256" key="1">
    <source>
        <dbReference type="ARBA" id="ARBA00004651"/>
    </source>
</evidence>
<dbReference type="InterPro" id="IPR003838">
    <property type="entry name" value="ABC3_permease_C"/>
</dbReference>
<feature type="domain" description="ABC3 transporter permease C-terminal" evidence="7">
    <location>
        <begin position="293"/>
        <end position="409"/>
    </location>
</feature>
<feature type="transmembrane region" description="Helical" evidence="6">
    <location>
        <begin position="426"/>
        <end position="448"/>
    </location>
</feature>
<feature type="domain" description="MacB-like periplasmic core" evidence="8">
    <location>
        <begin position="438"/>
        <end position="639"/>
    </location>
</feature>
<keyword evidence="4 6" id="KW-1133">Transmembrane helix</keyword>
<feature type="transmembrane region" description="Helical" evidence="6">
    <location>
        <begin position="379"/>
        <end position="405"/>
    </location>
</feature>
<evidence type="ECO:0000313" key="9">
    <source>
        <dbReference type="EMBL" id="RPE13822.1"/>
    </source>
</evidence>
<evidence type="ECO:0000259" key="7">
    <source>
        <dbReference type="Pfam" id="PF02687"/>
    </source>
</evidence>
<feature type="transmembrane region" description="Helical" evidence="6">
    <location>
        <begin position="708"/>
        <end position="736"/>
    </location>
</feature>
<dbReference type="PANTHER" id="PTHR30572">
    <property type="entry name" value="MEMBRANE COMPONENT OF TRANSPORTER-RELATED"/>
    <property type="match status" value="1"/>
</dbReference>
<accession>A0A3N4PYL1</accession>
<proteinExistence type="predicted"/>
<feature type="transmembrane region" description="Helical" evidence="6">
    <location>
        <begin position="672"/>
        <end position="696"/>
    </location>
</feature>
<feature type="domain" description="ABC3 transporter permease C-terminal" evidence="7">
    <location>
        <begin position="678"/>
        <end position="788"/>
    </location>
</feature>
<evidence type="ECO:0000313" key="10">
    <source>
        <dbReference type="Proteomes" id="UP000278351"/>
    </source>
</evidence>
<dbReference type="Pfam" id="PF12704">
    <property type="entry name" value="MacB_PCD"/>
    <property type="match status" value="2"/>
</dbReference>
<feature type="domain" description="MacB-like periplasmic core" evidence="8">
    <location>
        <begin position="20"/>
        <end position="246"/>
    </location>
</feature>
<name>A0A3N4PYL1_9BACT</name>
<keyword evidence="2" id="KW-1003">Cell membrane</keyword>
<keyword evidence="5 6" id="KW-0472">Membrane</keyword>
<evidence type="ECO:0000256" key="6">
    <source>
        <dbReference type="SAM" id="Phobius"/>
    </source>
</evidence>
<evidence type="ECO:0000256" key="4">
    <source>
        <dbReference type="ARBA" id="ARBA00022989"/>
    </source>
</evidence>
<evidence type="ECO:0000256" key="3">
    <source>
        <dbReference type="ARBA" id="ARBA00022692"/>
    </source>
</evidence>
<dbReference type="PANTHER" id="PTHR30572:SF18">
    <property type="entry name" value="ABC-TYPE MACROLIDE FAMILY EXPORT SYSTEM PERMEASE COMPONENT 2"/>
    <property type="match status" value="1"/>
</dbReference>
<dbReference type="EMBL" id="RPDH01000001">
    <property type="protein sequence ID" value="RPE13822.1"/>
    <property type="molecule type" value="Genomic_DNA"/>
</dbReference>
<dbReference type="InterPro" id="IPR025857">
    <property type="entry name" value="MacB_PCD"/>
</dbReference>
<dbReference type="GO" id="GO:0022857">
    <property type="term" value="F:transmembrane transporter activity"/>
    <property type="evidence" value="ECO:0007669"/>
    <property type="project" value="TreeGrafter"/>
</dbReference>
<evidence type="ECO:0000259" key="8">
    <source>
        <dbReference type="Pfam" id="PF12704"/>
    </source>
</evidence>
<reference evidence="9 10" key="1">
    <citation type="submission" date="2018-11" db="EMBL/GenBank/DDBJ databases">
        <title>Chitinophaga lutea sp.nov., isolate from arsenic contaminated soil.</title>
        <authorList>
            <person name="Zong Y."/>
        </authorList>
    </citation>
    <scope>NUCLEOTIDE SEQUENCE [LARGE SCALE GENOMIC DNA]</scope>
    <source>
        <strain evidence="9 10">ZY74</strain>
    </source>
</reference>
<keyword evidence="3 6" id="KW-0812">Transmembrane</keyword>
<dbReference type="Pfam" id="PF02687">
    <property type="entry name" value="FtsX"/>
    <property type="match status" value="2"/>
</dbReference>
<dbReference type="Proteomes" id="UP000278351">
    <property type="component" value="Unassembled WGS sequence"/>
</dbReference>
<comment type="subcellular location">
    <subcellularLocation>
        <location evidence="1">Cell membrane</location>
        <topology evidence="1">Multi-pass membrane protein</topology>
    </subcellularLocation>
</comment>
<comment type="caution">
    <text evidence="9">The sequence shown here is derived from an EMBL/GenBank/DDBJ whole genome shotgun (WGS) entry which is preliminary data.</text>
</comment>
<feature type="transmembrane region" description="Helical" evidence="6">
    <location>
        <begin position="287"/>
        <end position="308"/>
    </location>
</feature>
<dbReference type="GO" id="GO:0005886">
    <property type="term" value="C:plasma membrane"/>
    <property type="evidence" value="ECO:0007669"/>
    <property type="project" value="UniProtKB-SubCell"/>
</dbReference>
<dbReference type="RefSeq" id="WP_123846335.1">
    <property type="nucleotide sequence ID" value="NZ_RPDH01000001.1"/>
</dbReference>
<keyword evidence="10" id="KW-1185">Reference proteome</keyword>
<feature type="transmembrane region" description="Helical" evidence="6">
    <location>
        <begin position="756"/>
        <end position="778"/>
    </location>
</feature>
<feature type="transmembrane region" description="Helical" evidence="6">
    <location>
        <begin position="21"/>
        <end position="43"/>
    </location>
</feature>
<evidence type="ECO:0000256" key="5">
    <source>
        <dbReference type="ARBA" id="ARBA00023136"/>
    </source>
</evidence>
<dbReference type="AlphaFoldDB" id="A0A3N4PYL1"/>
<dbReference type="OrthoDB" id="1451596at2"/>